<dbReference type="InterPro" id="IPR004534">
    <property type="entry name" value="SelA_trans"/>
</dbReference>
<keyword evidence="4 8" id="KW-0663">Pyridoxal phosphate</keyword>
<dbReference type="KEGG" id="lsj:LSJ_2028"/>
<evidence type="ECO:0000313" key="11">
    <source>
        <dbReference type="EMBL" id="AIR11446.1"/>
    </source>
</evidence>
<dbReference type="GO" id="GO:0001514">
    <property type="term" value="P:selenocysteine incorporation"/>
    <property type="evidence" value="ECO:0007669"/>
    <property type="project" value="UniProtKB-UniRule"/>
</dbReference>
<comment type="function">
    <text evidence="8">Converts seryl-tRNA(Sec) to selenocysteinyl-tRNA(Sec) required for selenoprotein biosynthesis.</text>
</comment>
<dbReference type="GO" id="GO:0001717">
    <property type="term" value="P:conversion of seryl-tRNAsec to selenocys-tRNAsec"/>
    <property type="evidence" value="ECO:0007669"/>
    <property type="project" value="UniProtKB-UniRule"/>
</dbReference>
<evidence type="ECO:0000256" key="7">
    <source>
        <dbReference type="ARBA" id="ARBA00044507"/>
    </source>
</evidence>
<feature type="domain" description="L-seryl-tRNA selenium transferase N-terminal" evidence="10">
    <location>
        <begin position="9"/>
        <end position="46"/>
    </location>
</feature>
<dbReference type="PANTHER" id="PTHR32328">
    <property type="entry name" value="L-SERYL-TRNA(SEC) SELENIUM TRANSFERASE"/>
    <property type="match status" value="1"/>
</dbReference>
<dbReference type="Gene3D" id="3.90.1150.180">
    <property type="match status" value="1"/>
</dbReference>
<dbReference type="Gene3D" id="3.40.640.10">
    <property type="entry name" value="Type I PLP-dependent aspartate aminotransferase-like (Major domain)"/>
    <property type="match status" value="1"/>
</dbReference>
<dbReference type="InterPro" id="IPR025862">
    <property type="entry name" value="SelA_trans_N_dom"/>
</dbReference>
<evidence type="ECO:0000256" key="5">
    <source>
        <dbReference type="ARBA" id="ARBA00022917"/>
    </source>
</evidence>
<name>A0A089QKH9_9LACO</name>
<dbReference type="NCBIfam" id="TIGR00474">
    <property type="entry name" value="selA"/>
    <property type="match status" value="1"/>
</dbReference>
<evidence type="ECO:0000256" key="2">
    <source>
        <dbReference type="ARBA" id="ARBA00022490"/>
    </source>
</evidence>
<dbReference type="PANTHER" id="PTHR32328:SF0">
    <property type="entry name" value="L-SERYL-TRNA(SEC) SELENIUM TRANSFERASE"/>
    <property type="match status" value="1"/>
</dbReference>
<organism evidence="11 12">
    <name type="scientific">Ligilactobacillus salivarius</name>
    <dbReference type="NCBI Taxonomy" id="1624"/>
    <lineage>
        <taxon>Bacteria</taxon>
        <taxon>Bacillati</taxon>
        <taxon>Bacillota</taxon>
        <taxon>Bacilli</taxon>
        <taxon>Lactobacillales</taxon>
        <taxon>Lactobacillaceae</taxon>
        <taxon>Ligilactobacillus</taxon>
    </lineage>
</organism>
<evidence type="ECO:0000256" key="8">
    <source>
        <dbReference type="HAMAP-Rule" id="MF_00423"/>
    </source>
</evidence>
<dbReference type="RefSeq" id="WP_044005682.1">
    <property type="nucleotide sequence ID" value="NZ_CP007647.1"/>
</dbReference>
<accession>A0A089QKH9</accession>
<protein>
    <recommendedName>
        <fullName evidence="8">L-seryl-tRNA(Sec) selenium transferase</fullName>
        <ecNumber evidence="8">2.9.1.1</ecNumber>
    </recommendedName>
    <alternativeName>
        <fullName evidence="8">Selenocysteine synthase</fullName>
        <shortName evidence="8">Sec synthase</shortName>
    </alternativeName>
    <alternativeName>
        <fullName evidence="8">Selenocysteinyl-tRNA(Sec) synthase</fullName>
    </alternativeName>
</protein>
<dbReference type="GO" id="GO:0005737">
    <property type="term" value="C:cytoplasm"/>
    <property type="evidence" value="ECO:0007669"/>
    <property type="project" value="UniProtKB-SubCell"/>
</dbReference>
<evidence type="ECO:0000256" key="4">
    <source>
        <dbReference type="ARBA" id="ARBA00022898"/>
    </source>
</evidence>
<reference evidence="11 12" key="1">
    <citation type="journal article" date="2014" name="BMC Genomics">
        <title>Unusual genome complexity in Lactobacillus salivarius JCM1046.</title>
        <authorList>
            <person name="Raftis E.J."/>
            <person name="Forde B.M."/>
            <person name="Claesson M.J."/>
            <person name="O'Toole P.W."/>
        </authorList>
    </citation>
    <scope>NUCLEOTIDE SEQUENCE [LARGE SCALE GENOMIC DNA]</scope>
    <source>
        <strain evidence="11 12">JCM1046</strain>
        <plasmid evidence="11 12">pMP1046A</plasmid>
    </source>
</reference>
<dbReference type="HAMAP" id="MF_00423">
    <property type="entry name" value="SelA"/>
    <property type="match status" value="1"/>
</dbReference>
<dbReference type="UniPathway" id="UPA00906">
    <property type="reaction ID" value="UER00896"/>
</dbReference>
<dbReference type="GO" id="GO:0004125">
    <property type="term" value="F:L-seryl-tRNA(Sec) selenium transferase activity"/>
    <property type="evidence" value="ECO:0007669"/>
    <property type="project" value="UniProtKB-UniRule"/>
</dbReference>
<sequence>MNNSVQLVLRQIPSVNKILQDSVMKSMIADYGEKLVKISINSVLGEIKSNILNGLVDNIPNYDDIVNQIKVEVNGKALPSLRKVINGTGIILHTNLGRASLPENVLNQMQRIASGYSNLEFDLETGKRGSRYAHVAGLISKITGAEDAVVVNNNAAAVMLVLSTLASKGDVVISRGELVEIGGSFRVPEIITSTGGNLVEVGTTNKTHLNDYAEKINEETTALLKVHTSNYKVIGFTEGVSTQELHQLAKENNLPLIVDLGSGLLVDLSKYINYKEPTVQEMVKNSDIVTFSGDKLLGGPQIGVIVGKKKYIDKIKKNQLLRALRVDKLTLSSLEIILREYYLKDEKELLASIPVLKKLTESSDNLEQKAKDLLTILKANNKLNLKIIEDYSEVGGGSLPGLELPTYLVAIKAEGVSINKLESRLRKIDIPIIGRTIKDYFCLDLRTIEENEYEIIKDELCRITSN</sequence>
<keyword evidence="3 8" id="KW-0808">Transferase</keyword>
<dbReference type="Proteomes" id="UP000029488">
    <property type="component" value="Plasmid pMP1046A"/>
</dbReference>
<dbReference type="InterPro" id="IPR015421">
    <property type="entry name" value="PyrdxlP-dep_Trfase_major"/>
</dbReference>
<keyword evidence="2 8" id="KW-0963">Cytoplasm</keyword>
<comment type="cofactor">
    <cofactor evidence="1 8 9">
        <name>pyridoxal 5'-phosphate</name>
        <dbReference type="ChEBI" id="CHEBI:597326"/>
    </cofactor>
</comment>
<dbReference type="SUPFAM" id="SSF53383">
    <property type="entry name" value="PLP-dependent transferases"/>
    <property type="match status" value="1"/>
</dbReference>
<dbReference type="Pfam" id="PF03841">
    <property type="entry name" value="SelA"/>
    <property type="match status" value="1"/>
</dbReference>
<feature type="modified residue" description="N6-(pyridoxal phosphate)lysine" evidence="8 9">
    <location>
        <position position="295"/>
    </location>
</feature>
<evidence type="ECO:0000256" key="9">
    <source>
        <dbReference type="PIRSR" id="PIRSR618319-50"/>
    </source>
</evidence>
<comment type="subcellular location">
    <subcellularLocation>
        <location evidence="8">Cytoplasm</location>
    </subcellularLocation>
</comment>
<geneLocation type="plasmid" evidence="11 12">
    <name>pMP1046A</name>
</geneLocation>
<dbReference type="InterPro" id="IPR018319">
    <property type="entry name" value="SelA-like"/>
</dbReference>
<gene>
    <name evidence="8" type="primary">selA</name>
    <name evidence="11" type="ORF">LSJ_2028</name>
</gene>
<comment type="pathway">
    <text evidence="8">Aminoacyl-tRNA biosynthesis; selenocysteinyl-tRNA(Sec) biosynthesis; selenocysteinyl-tRNA(Sec) from L-seryl-tRNA(Sec) (bacterial route): step 1/1.</text>
</comment>
<evidence type="ECO:0000313" key="12">
    <source>
        <dbReference type="Proteomes" id="UP000029488"/>
    </source>
</evidence>
<evidence type="ECO:0000256" key="6">
    <source>
        <dbReference type="ARBA" id="ARBA00023266"/>
    </source>
</evidence>
<dbReference type="Pfam" id="PF12390">
    <property type="entry name" value="Se-cys_synth_N"/>
    <property type="match status" value="1"/>
</dbReference>
<keyword evidence="6 8" id="KW-0711">Selenium</keyword>
<dbReference type="EC" id="2.9.1.1" evidence="8"/>
<dbReference type="InterPro" id="IPR015424">
    <property type="entry name" value="PyrdxlP-dep_Trfase"/>
</dbReference>
<keyword evidence="11" id="KW-0614">Plasmid</keyword>
<evidence type="ECO:0000256" key="3">
    <source>
        <dbReference type="ARBA" id="ARBA00022679"/>
    </source>
</evidence>
<evidence type="ECO:0000259" key="10">
    <source>
        <dbReference type="Pfam" id="PF12390"/>
    </source>
</evidence>
<dbReference type="AlphaFoldDB" id="A0A089QKH9"/>
<comment type="catalytic activity">
    <reaction evidence="8">
        <text>L-seryl-tRNA(Sec) + selenophosphate + H(+) = L-selenocysteinyl-tRNA(Sec) + phosphate</text>
        <dbReference type="Rhea" id="RHEA:22728"/>
        <dbReference type="Rhea" id="RHEA-COMP:9742"/>
        <dbReference type="Rhea" id="RHEA-COMP:9743"/>
        <dbReference type="ChEBI" id="CHEBI:15378"/>
        <dbReference type="ChEBI" id="CHEBI:16144"/>
        <dbReference type="ChEBI" id="CHEBI:43474"/>
        <dbReference type="ChEBI" id="CHEBI:78533"/>
        <dbReference type="ChEBI" id="CHEBI:78573"/>
        <dbReference type="EC" id="2.9.1.1"/>
    </reaction>
</comment>
<proteinExistence type="inferred from homology"/>
<comment type="similarity">
    <text evidence="7 8">Belongs to the SelA family.</text>
</comment>
<keyword evidence="5 8" id="KW-0648">Protein biosynthesis</keyword>
<dbReference type="EMBL" id="CP007647">
    <property type="protein sequence ID" value="AIR11446.1"/>
    <property type="molecule type" value="Genomic_DNA"/>
</dbReference>
<evidence type="ECO:0000256" key="1">
    <source>
        <dbReference type="ARBA" id="ARBA00001933"/>
    </source>
</evidence>